<comment type="caution">
    <text evidence="2">The sequence shown here is derived from an EMBL/GenBank/DDBJ whole genome shotgun (WGS) entry which is preliminary data.</text>
</comment>
<dbReference type="Proteomes" id="UP000548476">
    <property type="component" value="Unassembled WGS sequence"/>
</dbReference>
<keyword evidence="3" id="KW-1185">Reference proteome</keyword>
<feature type="compositionally biased region" description="Basic and acidic residues" evidence="1">
    <location>
        <begin position="445"/>
        <end position="457"/>
    </location>
</feature>
<feature type="compositionally biased region" description="Pro residues" evidence="1">
    <location>
        <begin position="1"/>
        <end position="18"/>
    </location>
</feature>
<evidence type="ECO:0000313" key="2">
    <source>
        <dbReference type="EMBL" id="MBB6032911.1"/>
    </source>
</evidence>
<accession>A0A841F7B9</accession>
<feature type="compositionally biased region" description="Basic and acidic residues" evidence="1">
    <location>
        <begin position="54"/>
        <end position="80"/>
    </location>
</feature>
<dbReference type="EMBL" id="JACHGT010000002">
    <property type="protein sequence ID" value="MBB6032911.1"/>
    <property type="molecule type" value="Genomic_DNA"/>
</dbReference>
<sequence length="765" mass="84711">MTSPQPPAPAPKVENPPPDEAESPKRQPKTDEPPAKDEPRSPDEEGKSGGTDKNNGEPEKSEPRRNAEDARAPGPDERSIPENLIEALLNATGYRADRINSHGPMAYGEGATANQYFGVERPDFRLEPRTEESVREELDAYVAGPSDELLNERLRDQHLVCLLGEPRSGRTHAALSALAQRHGAGGLADLIGPADAPLAAATREADLLRHGCGHLLRLEASKLSRRELTDLESIARTHNARVVVIADQTGQHGELARFVVDHMSPDPAEVFQAHLRRLLVRDGKCAPRCSCATVECPAFCVEAYGVWCLDDQGLRAELSAIRNPQEATMLASAVATRRIADDIGLREVTAGLSTRRVDTARSLLAATSETDPVKRRWLRAFRIAYTVLSDCPRVAVMEAASDLFQKMRPVETTAVTTNPVLPGQAAETSPEQLPDITFDKLIPPDMRDRHDGDDENRTPSTNRIMPALLDVAWNDYPSSPRILTSWLDELVLDRSPKVRSRAAVVAGYFSGFDRELIFSELISGWARHDRGGVRQAAALTCVFAMEDKHPKQIVTDHVRRWSRNTSSLVLDTVARAYAAGLSERVSMRKALQDLRRIASKDWYWYSPMVGLAMRRLLSKETAPVLVGQLLDWLHDGLAVTTVHAARTMVELAEHNTQTSLTPWPTVLRWSGGDREDLNHIAELWCNALLLPPSAFAAWRALEGWVHAAGFDPALEEIVLAVVGRLCAVAPLRVRMRFHLERVWSQREPRYPTAVKVAEILKEADR</sequence>
<dbReference type="RefSeq" id="WP_184785841.1">
    <property type="nucleotide sequence ID" value="NZ_BONT01000020.1"/>
</dbReference>
<evidence type="ECO:0000313" key="3">
    <source>
        <dbReference type="Proteomes" id="UP000548476"/>
    </source>
</evidence>
<dbReference type="AlphaFoldDB" id="A0A841F7B9"/>
<protein>
    <submittedName>
        <fullName evidence="2">Uncharacterized protein</fullName>
    </submittedName>
</protein>
<feature type="region of interest" description="Disordered" evidence="1">
    <location>
        <begin position="1"/>
        <end position="81"/>
    </location>
</feature>
<name>A0A841F7B9_9ACTN</name>
<proteinExistence type="predicted"/>
<evidence type="ECO:0000256" key="1">
    <source>
        <dbReference type="SAM" id="MobiDB-lite"/>
    </source>
</evidence>
<reference evidence="2 3" key="1">
    <citation type="submission" date="2020-08" db="EMBL/GenBank/DDBJ databases">
        <title>Genomic Encyclopedia of Type Strains, Phase IV (KMG-IV): sequencing the most valuable type-strain genomes for metagenomic binning, comparative biology and taxonomic classification.</title>
        <authorList>
            <person name="Goeker M."/>
        </authorList>
    </citation>
    <scope>NUCLEOTIDE SEQUENCE [LARGE SCALE GENOMIC DNA]</scope>
    <source>
        <strain evidence="2 3">YIM 65646</strain>
    </source>
</reference>
<feature type="compositionally biased region" description="Basic and acidic residues" evidence="1">
    <location>
        <begin position="22"/>
        <end position="47"/>
    </location>
</feature>
<feature type="region of interest" description="Disordered" evidence="1">
    <location>
        <begin position="436"/>
        <end position="461"/>
    </location>
</feature>
<gene>
    <name evidence="2" type="ORF">HNR73_000758</name>
</gene>
<organism evidence="2 3">
    <name type="scientific">Phytomonospora endophytica</name>
    <dbReference type="NCBI Taxonomy" id="714109"/>
    <lineage>
        <taxon>Bacteria</taxon>
        <taxon>Bacillati</taxon>
        <taxon>Actinomycetota</taxon>
        <taxon>Actinomycetes</taxon>
        <taxon>Micromonosporales</taxon>
        <taxon>Micromonosporaceae</taxon>
        <taxon>Phytomonospora</taxon>
    </lineage>
</organism>